<reference evidence="1" key="1">
    <citation type="submission" date="2016-09" db="EMBL/GenBank/DDBJ databases">
        <authorList>
            <person name="Capua I."/>
            <person name="De Benedictis P."/>
            <person name="Joannis T."/>
            <person name="Lombin L.H."/>
            <person name="Cattoli G."/>
        </authorList>
    </citation>
    <scope>NUCLEOTIDE SEQUENCE</scope>
    <source>
        <strain evidence="1">Bat guano Isolate_G21LA2</strain>
    </source>
</reference>
<dbReference type="EMBL" id="LT622257">
    <property type="protein sequence ID" value="SCW24514.1"/>
    <property type="molecule type" value="Genomic_DNA"/>
</dbReference>
<sequence>QHSIFEGPHPVMHRAYGAQQPALRVMVGLQSRHSRL</sequence>
<feature type="non-terminal residue" evidence="1">
    <location>
        <position position="36"/>
    </location>
</feature>
<evidence type="ECO:0000313" key="1">
    <source>
        <dbReference type="EMBL" id="SCW24514.1"/>
    </source>
</evidence>
<name>A0A1G4P0U7_ECOLX</name>
<protein>
    <submittedName>
        <fullName evidence="1">Heat stable toxin</fullName>
    </submittedName>
</protein>
<feature type="non-terminal residue" evidence="1">
    <location>
        <position position="1"/>
    </location>
</feature>
<accession>A0A1G4P0U7</accession>
<dbReference type="AlphaFoldDB" id="A0A1G4P0U7"/>
<organism evidence="1">
    <name type="scientific">Escherichia coli</name>
    <dbReference type="NCBI Taxonomy" id="562"/>
    <lineage>
        <taxon>Bacteria</taxon>
        <taxon>Pseudomonadati</taxon>
        <taxon>Pseudomonadota</taxon>
        <taxon>Gammaproteobacteria</taxon>
        <taxon>Enterobacterales</taxon>
        <taxon>Enterobacteriaceae</taxon>
        <taxon>Escherichia</taxon>
    </lineage>
</organism>
<gene>
    <name evidence="1" type="primary">east1</name>
</gene>
<reference evidence="1" key="2">
    <citation type="submission" date="2016-10" db="EMBL/GenBank/DDBJ databases">
        <title>Microbiome analysis reveals the abundnce of bacterial pathogens in Rousettus leschenaultii guano.</title>
        <authorList>
            <person name="Sunil Banskar M.R."/>
            <person name="Shrikant S.Bhute.M.R."/>
            <person name="Mangesh V.Suryavanshi.M.R."/>
            <person name="Yogesh S.Shouche.D.R."/>
        </authorList>
    </citation>
    <scope>NUCLEOTIDE SEQUENCE</scope>
    <source>
        <strain evidence="1">Bat guano Isolate_G21LA2</strain>
    </source>
</reference>
<proteinExistence type="predicted"/>